<evidence type="ECO:0000313" key="2">
    <source>
        <dbReference type="EMBL" id="CDJ61586.1"/>
    </source>
</evidence>
<gene>
    <name evidence="2" type="ORF">EMWEY_00042650</name>
</gene>
<evidence type="ECO:0000256" key="1">
    <source>
        <dbReference type="SAM" id="MobiDB-lite"/>
    </source>
</evidence>
<dbReference type="EMBL" id="HG722143">
    <property type="protein sequence ID" value="CDJ61586.1"/>
    <property type="molecule type" value="Genomic_DNA"/>
</dbReference>
<feature type="region of interest" description="Disordered" evidence="1">
    <location>
        <begin position="236"/>
        <end position="274"/>
    </location>
</feature>
<dbReference type="RefSeq" id="XP_013338236.1">
    <property type="nucleotide sequence ID" value="XM_013482782.1"/>
</dbReference>
<proteinExistence type="predicted"/>
<sequence length="418" mass="42955">MEDLLGLLHFRDFATLLQLQQQQQQRGQQQPSQQLQRFPAKQLISCCLPVLLQLHDSYSSPCNSLKVLVSQFSTREVDASRRLHRLAAPAAAAGAAAAAPAVTAATTVTSATAETTKAVTAATAATTDDEVATTEGDLAGSAQQHKMSCLWEVGGPLGPTDEAVSEQALGAVLNRFKADTSAFAAAASAAAGPCAATAGPAETGIVAAGIKVWGPFLPLLLPILYPLLPSSISEQSDAEGVHGRQDQGQQTSRQERPQGAPSIPHSVKGPLAEETASATAAPVAALALVSAPGGTKQEASAAAAATVSATAPAAPSSTTRAGALATAEVTATRRAALCLCAAALMWWGRQKLGGPTAEAEEHARVLLLGPAFADAELALAKPFLSLILNSPTTQDALTACVFLFGASRIACIWLLWRY</sequence>
<organism evidence="2 3">
    <name type="scientific">Eimeria maxima</name>
    <name type="common">Coccidian parasite</name>
    <dbReference type="NCBI Taxonomy" id="5804"/>
    <lineage>
        <taxon>Eukaryota</taxon>
        <taxon>Sar</taxon>
        <taxon>Alveolata</taxon>
        <taxon>Apicomplexa</taxon>
        <taxon>Conoidasida</taxon>
        <taxon>Coccidia</taxon>
        <taxon>Eucoccidiorida</taxon>
        <taxon>Eimeriorina</taxon>
        <taxon>Eimeriidae</taxon>
        <taxon>Eimeria</taxon>
    </lineage>
</organism>
<protein>
    <submittedName>
        <fullName evidence="2">Uncharacterized protein</fullName>
    </submittedName>
</protein>
<dbReference type="GeneID" id="25338251"/>
<dbReference type="VEuPathDB" id="ToxoDB:EMWEY_00042650"/>
<reference evidence="2" key="2">
    <citation type="submission" date="2013-10" db="EMBL/GenBank/DDBJ databases">
        <authorList>
            <person name="Aslett M."/>
        </authorList>
    </citation>
    <scope>NUCLEOTIDE SEQUENCE [LARGE SCALE GENOMIC DNA]</scope>
    <source>
        <strain evidence="2">Weybridge</strain>
    </source>
</reference>
<name>U6MC45_EIMMA</name>
<keyword evidence="3" id="KW-1185">Reference proteome</keyword>
<dbReference type="Proteomes" id="UP000030763">
    <property type="component" value="Unassembled WGS sequence"/>
</dbReference>
<evidence type="ECO:0000313" key="3">
    <source>
        <dbReference type="Proteomes" id="UP000030763"/>
    </source>
</evidence>
<reference evidence="2" key="1">
    <citation type="submission" date="2013-10" db="EMBL/GenBank/DDBJ databases">
        <title>Genomic analysis of the causative agents of coccidiosis in chickens.</title>
        <authorList>
            <person name="Reid A.J."/>
            <person name="Blake D."/>
            <person name="Billington K."/>
            <person name="Browne H."/>
            <person name="Dunn M."/>
            <person name="Hung S."/>
            <person name="Kawahara F."/>
            <person name="Miranda-Saavedra D."/>
            <person name="Mourier T."/>
            <person name="Nagra H."/>
            <person name="Otto T.D."/>
            <person name="Rawlings N."/>
            <person name="Sanchez A."/>
            <person name="Sanders M."/>
            <person name="Subramaniam C."/>
            <person name="Tay Y."/>
            <person name="Dear P."/>
            <person name="Doerig C."/>
            <person name="Gruber A."/>
            <person name="Parkinson J."/>
            <person name="Shirley M."/>
            <person name="Wan K.L."/>
            <person name="Berriman M."/>
            <person name="Tomley F."/>
            <person name="Pain A."/>
        </authorList>
    </citation>
    <scope>NUCLEOTIDE SEQUENCE [LARGE SCALE GENOMIC DNA]</scope>
    <source>
        <strain evidence="2">Weybridge</strain>
    </source>
</reference>
<accession>U6MC45</accession>
<dbReference type="AlphaFoldDB" id="U6MC45"/>